<organism evidence="4">
    <name type="scientific">Cladocopium goreaui</name>
    <dbReference type="NCBI Taxonomy" id="2562237"/>
    <lineage>
        <taxon>Eukaryota</taxon>
        <taxon>Sar</taxon>
        <taxon>Alveolata</taxon>
        <taxon>Dinophyceae</taxon>
        <taxon>Suessiales</taxon>
        <taxon>Symbiodiniaceae</taxon>
        <taxon>Cladocopium</taxon>
    </lineage>
</organism>
<dbReference type="PANTHER" id="PTHR45883">
    <property type="entry name" value="HSC70-INTERACTING PROTEIN"/>
    <property type="match status" value="1"/>
</dbReference>
<accession>A0A9P1FY58</accession>
<evidence type="ECO:0000313" key="6">
    <source>
        <dbReference type="EMBL" id="CAL4780255.1"/>
    </source>
</evidence>
<dbReference type="GO" id="GO:0030544">
    <property type="term" value="F:Hsp70 protein binding"/>
    <property type="evidence" value="ECO:0007669"/>
    <property type="project" value="TreeGrafter"/>
</dbReference>
<keyword evidence="7" id="KW-1185">Reference proteome</keyword>
<feature type="compositionally biased region" description="Basic and acidic residues" evidence="3">
    <location>
        <begin position="268"/>
        <end position="286"/>
    </location>
</feature>
<reference evidence="4" key="1">
    <citation type="submission" date="2022-10" db="EMBL/GenBank/DDBJ databases">
        <authorList>
            <person name="Chen Y."/>
            <person name="Dougan E. K."/>
            <person name="Chan C."/>
            <person name="Rhodes N."/>
            <person name="Thang M."/>
        </authorList>
    </citation>
    <scope>NUCLEOTIDE SEQUENCE</scope>
</reference>
<keyword evidence="2" id="KW-0802">TPR repeat</keyword>
<evidence type="ECO:0000313" key="4">
    <source>
        <dbReference type="EMBL" id="CAI3992943.1"/>
    </source>
</evidence>
<proteinExistence type="predicted"/>
<comment type="caution">
    <text evidence="4">The sequence shown here is derived from an EMBL/GenBank/DDBJ whole genome shotgun (WGS) entry which is preliminary data.</text>
</comment>
<keyword evidence="1" id="KW-0677">Repeat</keyword>
<dbReference type="OrthoDB" id="533763at2759"/>
<reference evidence="5" key="2">
    <citation type="submission" date="2024-04" db="EMBL/GenBank/DDBJ databases">
        <authorList>
            <person name="Chen Y."/>
            <person name="Shah S."/>
            <person name="Dougan E. K."/>
            <person name="Thang M."/>
            <person name="Chan C."/>
        </authorList>
    </citation>
    <scope>NUCLEOTIDE SEQUENCE [LARGE SCALE GENOMIC DNA]</scope>
</reference>
<evidence type="ECO:0000256" key="3">
    <source>
        <dbReference type="SAM" id="MobiDB-lite"/>
    </source>
</evidence>
<dbReference type="SMART" id="SM00028">
    <property type="entry name" value="TPR"/>
    <property type="match status" value="2"/>
</dbReference>
<feature type="region of interest" description="Disordered" evidence="3">
    <location>
        <begin position="260"/>
        <end position="286"/>
    </location>
</feature>
<dbReference type="AlphaFoldDB" id="A0A9P1FY58"/>
<protein>
    <submittedName>
        <fullName evidence="6">58 kDa phosphoprotein (Heat shock-related protein) (HRP)</fullName>
    </submittedName>
</protein>
<gene>
    <name evidence="4" type="ORF">C1SCF055_LOCUS19734</name>
</gene>
<dbReference type="InterPro" id="IPR011990">
    <property type="entry name" value="TPR-like_helical_dom_sf"/>
</dbReference>
<evidence type="ECO:0000313" key="7">
    <source>
        <dbReference type="Proteomes" id="UP001152797"/>
    </source>
</evidence>
<dbReference type="InterPro" id="IPR019734">
    <property type="entry name" value="TPR_rpt"/>
</dbReference>
<sequence length="559" mass="62041">MAEQWTIKVKIASMDNDAINSKKGTKWKPGDDLTLQIEGHAPGSNAMSRWWARDPCESLVVNLPSQRRSGQRGQLRRYNVMVVSDVWPSKTTRFARKAAKRAETAAESDETKECFWRQRARRFHVDAHFPALVSQQLLPGWHAISPEDEDEYDTRQQPPAGYFGFSQTLFKTTASCNAKFQKKDVAEEEKIRLPWMAIGNAGSADLCGRGPVLHLGDTYRDEQVKARQSDDSLIVVKEPLLPVGRASTVQRSSYTDLAGSGCSSANSESRHHEIQERKLRGEASRKELERRYASRRKDFRRRRDMASTTDRGIKFQTSTADETINMLKQRIALIVMAHPKYQSVSFGGSEPLDDVTKLQDIEGMANGKTMDLVVAVPPEPEAPPVELSDDEGLATGEEEALPAAPSADLISKELSDADADKQGELKGQAIEALEDGDLTAAVNKFTEAMMLGGVSAMMLAKRAEMLLKQKRYRAVEADATLALELNPDSAKAYRARGKARRFLGEYALSAQDFAQAQTIDYDDGVVDMHKYVQTRTEKLRLKAAQDAKKAEEEGKAAGA</sequence>
<evidence type="ECO:0000256" key="1">
    <source>
        <dbReference type="ARBA" id="ARBA00022737"/>
    </source>
</evidence>
<dbReference type="EMBL" id="CAMXCT010001779">
    <property type="protein sequence ID" value="CAI3992943.1"/>
    <property type="molecule type" value="Genomic_DNA"/>
</dbReference>
<dbReference type="SUPFAM" id="SSF48452">
    <property type="entry name" value="TPR-like"/>
    <property type="match status" value="1"/>
</dbReference>
<evidence type="ECO:0000256" key="2">
    <source>
        <dbReference type="ARBA" id="ARBA00022803"/>
    </source>
</evidence>
<dbReference type="Gene3D" id="1.25.40.10">
    <property type="entry name" value="Tetratricopeptide repeat domain"/>
    <property type="match status" value="1"/>
</dbReference>
<dbReference type="EMBL" id="CAMXCT020001779">
    <property type="protein sequence ID" value="CAL1146318.1"/>
    <property type="molecule type" value="Genomic_DNA"/>
</dbReference>
<dbReference type="PANTHER" id="PTHR45883:SF2">
    <property type="entry name" value="HSC70-INTERACTING PROTEIN"/>
    <property type="match status" value="1"/>
</dbReference>
<evidence type="ECO:0000313" key="5">
    <source>
        <dbReference type="EMBL" id="CAL1146318.1"/>
    </source>
</evidence>
<dbReference type="Proteomes" id="UP001152797">
    <property type="component" value="Unassembled WGS sequence"/>
</dbReference>
<name>A0A9P1FY58_9DINO</name>
<dbReference type="EMBL" id="CAMXCT030001779">
    <property type="protein sequence ID" value="CAL4780255.1"/>
    <property type="molecule type" value="Genomic_DNA"/>
</dbReference>